<evidence type="ECO:0000256" key="1">
    <source>
        <dbReference type="ARBA" id="ARBA00000185"/>
    </source>
</evidence>
<dbReference type="AlphaFoldDB" id="A0A2Z6SDK7"/>
<keyword evidence="6 9" id="KW-0413">Isomerase</keyword>
<dbReference type="GO" id="GO:0005634">
    <property type="term" value="C:nucleus"/>
    <property type="evidence" value="ECO:0007669"/>
    <property type="project" value="TreeGrafter"/>
</dbReference>
<reference evidence="8 10" key="1">
    <citation type="submission" date="2017-11" db="EMBL/GenBank/DDBJ databases">
        <title>The genome of Rhizophagus clarus HR1 reveals common genetic basis of auxotrophy among arbuscular mycorrhizal fungi.</title>
        <authorList>
            <person name="Kobayashi Y."/>
        </authorList>
    </citation>
    <scope>NUCLEOTIDE SEQUENCE [LARGE SCALE GENOMIC DNA]</scope>
    <source>
        <strain evidence="8 10">HR1</strain>
    </source>
</reference>
<protein>
    <recommendedName>
        <fullName evidence="3">DNA topoisomerase (ATP-hydrolyzing)</fullName>
        <ecNumber evidence="3">5.6.2.2</ecNumber>
    </recommendedName>
</protein>
<name>A0A2Z6SDK7_9GLOM</name>
<dbReference type="EMBL" id="BLAL01000193">
    <property type="protein sequence ID" value="GES90007.1"/>
    <property type="molecule type" value="Genomic_DNA"/>
</dbReference>
<dbReference type="InterPro" id="IPR013506">
    <property type="entry name" value="Topo_IIA_bsu_dom2"/>
</dbReference>
<dbReference type="Gene3D" id="3.30.230.10">
    <property type="match status" value="1"/>
</dbReference>
<sequence length="123" mass="14263">MQLYLGEQEEPHPAIVYERVNDRWEIGALPSSESQFQQVDKLRKRCDYIADQLADRILSAVKSKKKDANIKKNQVKNHIWIFVKCLIENPTFDSQTKENLTLKVSSFGSSCNPSDAFFKEREL</sequence>
<dbReference type="GO" id="GO:0003918">
    <property type="term" value="F:DNA topoisomerase type II (double strand cut, ATP-hydrolyzing) activity"/>
    <property type="evidence" value="ECO:0007669"/>
    <property type="project" value="UniProtKB-EC"/>
</dbReference>
<evidence type="ECO:0000256" key="6">
    <source>
        <dbReference type="ARBA" id="ARBA00023235"/>
    </source>
</evidence>
<dbReference type="Proteomes" id="UP000247702">
    <property type="component" value="Unassembled WGS sequence"/>
</dbReference>
<organism evidence="8 10">
    <name type="scientific">Rhizophagus clarus</name>
    <dbReference type="NCBI Taxonomy" id="94130"/>
    <lineage>
        <taxon>Eukaryota</taxon>
        <taxon>Fungi</taxon>
        <taxon>Fungi incertae sedis</taxon>
        <taxon>Mucoromycota</taxon>
        <taxon>Glomeromycotina</taxon>
        <taxon>Glomeromycetes</taxon>
        <taxon>Glomerales</taxon>
        <taxon>Glomeraceae</taxon>
        <taxon>Rhizophagus</taxon>
    </lineage>
</organism>
<evidence type="ECO:0000256" key="2">
    <source>
        <dbReference type="ARBA" id="ARBA00001946"/>
    </source>
</evidence>
<evidence type="ECO:0000313" key="9">
    <source>
        <dbReference type="EMBL" id="GES90007.1"/>
    </source>
</evidence>
<dbReference type="PANTHER" id="PTHR10169">
    <property type="entry name" value="DNA TOPOISOMERASE/GYRASE"/>
    <property type="match status" value="1"/>
</dbReference>
<dbReference type="GO" id="GO:0000712">
    <property type="term" value="P:resolution of meiotic recombination intermediates"/>
    <property type="evidence" value="ECO:0007669"/>
    <property type="project" value="TreeGrafter"/>
</dbReference>
<dbReference type="EC" id="5.6.2.2" evidence="3"/>
<dbReference type="EMBL" id="BEXD01004193">
    <property type="protein sequence ID" value="GBC08110.1"/>
    <property type="molecule type" value="Genomic_DNA"/>
</dbReference>
<keyword evidence="4" id="KW-0799">Topoisomerase</keyword>
<feature type="domain" description="DNA topoisomerase type IIA subunit B" evidence="7">
    <location>
        <begin position="47"/>
        <end position="104"/>
    </location>
</feature>
<evidence type="ECO:0000313" key="10">
    <source>
        <dbReference type="Proteomes" id="UP000247702"/>
    </source>
</evidence>
<keyword evidence="10" id="KW-1185">Reference proteome</keyword>
<dbReference type="GO" id="GO:0003677">
    <property type="term" value="F:DNA binding"/>
    <property type="evidence" value="ECO:0007669"/>
    <property type="project" value="UniProtKB-KW"/>
</dbReference>
<comment type="caution">
    <text evidence="8">The sequence shown here is derived from an EMBL/GenBank/DDBJ whole genome shotgun (WGS) entry which is preliminary data.</text>
</comment>
<dbReference type="GO" id="GO:0006265">
    <property type="term" value="P:DNA topological change"/>
    <property type="evidence" value="ECO:0007669"/>
    <property type="project" value="InterPro"/>
</dbReference>
<evidence type="ECO:0000256" key="5">
    <source>
        <dbReference type="ARBA" id="ARBA00023125"/>
    </source>
</evidence>
<dbReference type="Pfam" id="PF00204">
    <property type="entry name" value="DNA_gyraseB"/>
    <property type="match status" value="1"/>
</dbReference>
<dbReference type="InterPro" id="IPR014721">
    <property type="entry name" value="Ribsml_uS5_D2-typ_fold_subgr"/>
</dbReference>
<dbReference type="SUPFAM" id="SSF54211">
    <property type="entry name" value="Ribosomal protein S5 domain 2-like"/>
    <property type="match status" value="1"/>
</dbReference>
<dbReference type="OrthoDB" id="2437734at2759"/>
<evidence type="ECO:0000313" key="8">
    <source>
        <dbReference type="EMBL" id="GBC08110.1"/>
    </source>
</evidence>
<reference evidence="9" key="2">
    <citation type="submission" date="2019-10" db="EMBL/GenBank/DDBJ databases">
        <title>Conservation and host-specific expression of non-tandemly repeated heterogenous ribosome RNA gene in arbuscular mycorrhizal fungi.</title>
        <authorList>
            <person name="Maeda T."/>
            <person name="Kobayashi Y."/>
            <person name="Nakagawa T."/>
            <person name="Ezawa T."/>
            <person name="Yamaguchi K."/>
            <person name="Bino T."/>
            <person name="Nishimoto Y."/>
            <person name="Shigenobu S."/>
            <person name="Kawaguchi M."/>
        </authorList>
    </citation>
    <scope>NUCLEOTIDE SEQUENCE</scope>
    <source>
        <strain evidence="9">HR1</strain>
    </source>
</reference>
<accession>A0A2Z6SDK7</accession>
<evidence type="ECO:0000256" key="3">
    <source>
        <dbReference type="ARBA" id="ARBA00012895"/>
    </source>
</evidence>
<keyword evidence="5" id="KW-0238">DNA-binding</keyword>
<evidence type="ECO:0000256" key="4">
    <source>
        <dbReference type="ARBA" id="ARBA00023029"/>
    </source>
</evidence>
<proteinExistence type="predicted"/>
<comment type="catalytic activity">
    <reaction evidence="1">
        <text>ATP-dependent breakage, passage and rejoining of double-stranded DNA.</text>
        <dbReference type="EC" id="5.6.2.2"/>
    </reaction>
</comment>
<gene>
    <name evidence="9" type="ORF">RCL2_001686700</name>
    <name evidence="8" type="ORF">RclHR1_07900005</name>
</gene>
<dbReference type="GO" id="GO:0005524">
    <property type="term" value="F:ATP binding"/>
    <property type="evidence" value="ECO:0007669"/>
    <property type="project" value="InterPro"/>
</dbReference>
<dbReference type="Proteomes" id="UP000615446">
    <property type="component" value="Unassembled WGS sequence"/>
</dbReference>
<comment type="cofactor">
    <cofactor evidence="2">
        <name>Mg(2+)</name>
        <dbReference type="ChEBI" id="CHEBI:18420"/>
    </cofactor>
</comment>
<evidence type="ECO:0000259" key="7">
    <source>
        <dbReference type="Pfam" id="PF00204"/>
    </source>
</evidence>
<dbReference type="STRING" id="94130.A0A2Z6SDK7"/>
<dbReference type="InterPro" id="IPR020568">
    <property type="entry name" value="Ribosomal_Su5_D2-typ_SF"/>
</dbReference>
<dbReference type="GO" id="GO:0000819">
    <property type="term" value="P:sister chromatid segregation"/>
    <property type="evidence" value="ECO:0007669"/>
    <property type="project" value="TreeGrafter"/>
</dbReference>
<dbReference type="PANTHER" id="PTHR10169:SF38">
    <property type="entry name" value="DNA TOPOISOMERASE 2"/>
    <property type="match status" value="1"/>
</dbReference>
<dbReference type="InterPro" id="IPR050634">
    <property type="entry name" value="DNA_Topoisomerase_II"/>
</dbReference>